<protein>
    <submittedName>
        <fullName evidence="1">Uncharacterized protein</fullName>
    </submittedName>
</protein>
<name>A0ACD3A120_9AGAR</name>
<evidence type="ECO:0000313" key="2">
    <source>
        <dbReference type="Proteomes" id="UP000308600"/>
    </source>
</evidence>
<accession>A0ACD3A120</accession>
<keyword evidence="2" id="KW-1185">Reference proteome</keyword>
<dbReference type="EMBL" id="ML209010">
    <property type="protein sequence ID" value="TFK59338.1"/>
    <property type="molecule type" value="Genomic_DNA"/>
</dbReference>
<dbReference type="Proteomes" id="UP000308600">
    <property type="component" value="Unassembled WGS sequence"/>
</dbReference>
<organism evidence="1 2">
    <name type="scientific">Pluteus cervinus</name>
    <dbReference type="NCBI Taxonomy" id="181527"/>
    <lineage>
        <taxon>Eukaryota</taxon>
        <taxon>Fungi</taxon>
        <taxon>Dikarya</taxon>
        <taxon>Basidiomycota</taxon>
        <taxon>Agaricomycotina</taxon>
        <taxon>Agaricomycetes</taxon>
        <taxon>Agaricomycetidae</taxon>
        <taxon>Agaricales</taxon>
        <taxon>Pluteineae</taxon>
        <taxon>Pluteaceae</taxon>
        <taxon>Pluteus</taxon>
    </lineage>
</organism>
<proteinExistence type="predicted"/>
<reference evidence="1 2" key="1">
    <citation type="journal article" date="2019" name="Nat. Ecol. Evol.">
        <title>Megaphylogeny resolves global patterns of mushroom evolution.</title>
        <authorList>
            <person name="Varga T."/>
            <person name="Krizsan K."/>
            <person name="Foldi C."/>
            <person name="Dima B."/>
            <person name="Sanchez-Garcia M."/>
            <person name="Sanchez-Ramirez S."/>
            <person name="Szollosi G.J."/>
            <person name="Szarkandi J.G."/>
            <person name="Papp V."/>
            <person name="Albert L."/>
            <person name="Andreopoulos W."/>
            <person name="Angelini C."/>
            <person name="Antonin V."/>
            <person name="Barry K.W."/>
            <person name="Bougher N.L."/>
            <person name="Buchanan P."/>
            <person name="Buyck B."/>
            <person name="Bense V."/>
            <person name="Catcheside P."/>
            <person name="Chovatia M."/>
            <person name="Cooper J."/>
            <person name="Damon W."/>
            <person name="Desjardin D."/>
            <person name="Finy P."/>
            <person name="Geml J."/>
            <person name="Haridas S."/>
            <person name="Hughes K."/>
            <person name="Justo A."/>
            <person name="Karasinski D."/>
            <person name="Kautmanova I."/>
            <person name="Kiss B."/>
            <person name="Kocsube S."/>
            <person name="Kotiranta H."/>
            <person name="LaButti K.M."/>
            <person name="Lechner B.E."/>
            <person name="Liimatainen K."/>
            <person name="Lipzen A."/>
            <person name="Lukacs Z."/>
            <person name="Mihaltcheva S."/>
            <person name="Morgado L.N."/>
            <person name="Niskanen T."/>
            <person name="Noordeloos M.E."/>
            <person name="Ohm R.A."/>
            <person name="Ortiz-Santana B."/>
            <person name="Ovrebo C."/>
            <person name="Racz N."/>
            <person name="Riley R."/>
            <person name="Savchenko A."/>
            <person name="Shiryaev A."/>
            <person name="Soop K."/>
            <person name="Spirin V."/>
            <person name="Szebenyi C."/>
            <person name="Tomsovsky M."/>
            <person name="Tulloss R.E."/>
            <person name="Uehling J."/>
            <person name="Grigoriev I.V."/>
            <person name="Vagvolgyi C."/>
            <person name="Papp T."/>
            <person name="Martin F.M."/>
            <person name="Miettinen O."/>
            <person name="Hibbett D.S."/>
            <person name="Nagy L.G."/>
        </authorList>
    </citation>
    <scope>NUCLEOTIDE SEQUENCE [LARGE SCALE GENOMIC DNA]</scope>
    <source>
        <strain evidence="1 2">NL-1719</strain>
    </source>
</reference>
<evidence type="ECO:0000313" key="1">
    <source>
        <dbReference type="EMBL" id="TFK59338.1"/>
    </source>
</evidence>
<gene>
    <name evidence="1" type="ORF">BDN72DRAFT_905946</name>
</gene>
<sequence>MVKDENKNNILRFPTDEKRNEVTVVPKVKKKVKSPPASCRPTSEDRAMDLDDDFDPNDIVINRKWEFIGVWLPASSHTSTALRGGNTAAAAEATLRGQPHAEGIPGAAPEPALSFVRGQVP</sequence>